<dbReference type="Gene3D" id="2.40.110.10">
    <property type="entry name" value="Butyryl-CoA Dehydrogenase, subunit A, domain 2"/>
    <property type="match status" value="1"/>
</dbReference>
<dbReference type="Pfam" id="PF00441">
    <property type="entry name" value="Acyl-CoA_dh_1"/>
    <property type="match status" value="1"/>
</dbReference>
<keyword evidence="4 6" id="KW-0274">FAD</keyword>
<dbReference type="GO" id="GO:0033539">
    <property type="term" value="P:fatty acid beta-oxidation using acyl-CoA dehydrogenase"/>
    <property type="evidence" value="ECO:0007669"/>
    <property type="project" value="TreeGrafter"/>
</dbReference>
<dbReference type="InterPro" id="IPR013786">
    <property type="entry name" value="AcylCoA_DH/ox_N"/>
</dbReference>
<keyword evidence="3 6" id="KW-0285">Flavoprotein</keyword>
<comment type="caution">
    <text evidence="10">The sequence shown here is derived from an EMBL/GenBank/DDBJ whole genome shotgun (WGS) entry which is preliminary data.</text>
</comment>
<dbReference type="OrthoDB" id="3666321at2"/>
<dbReference type="RefSeq" id="WP_132115743.1">
    <property type="nucleotide sequence ID" value="NZ_SLWS01000003.1"/>
</dbReference>
<evidence type="ECO:0000313" key="11">
    <source>
        <dbReference type="Proteomes" id="UP000295680"/>
    </source>
</evidence>
<dbReference type="Proteomes" id="UP000295680">
    <property type="component" value="Unassembled WGS sequence"/>
</dbReference>
<evidence type="ECO:0000259" key="8">
    <source>
        <dbReference type="Pfam" id="PF02770"/>
    </source>
</evidence>
<evidence type="ECO:0000256" key="3">
    <source>
        <dbReference type="ARBA" id="ARBA00022630"/>
    </source>
</evidence>
<dbReference type="SUPFAM" id="SSF56645">
    <property type="entry name" value="Acyl-CoA dehydrogenase NM domain-like"/>
    <property type="match status" value="1"/>
</dbReference>
<dbReference type="GO" id="GO:0050660">
    <property type="term" value="F:flavin adenine dinucleotide binding"/>
    <property type="evidence" value="ECO:0007669"/>
    <property type="project" value="InterPro"/>
</dbReference>
<dbReference type="InterPro" id="IPR046373">
    <property type="entry name" value="Acyl-CoA_Oxase/DH_mid-dom_sf"/>
</dbReference>
<dbReference type="AlphaFoldDB" id="A0A4R2JNR0"/>
<name>A0A4R2JNR0_9PSEU</name>
<proteinExistence type="inferred from homology"/>
<evidence type="ECO:0000256" key="4">
    <source>
        <dbReference type="ARBA" id="ARBA00022827"/>
    </source>
</evidence>
<accession>A0A4R2JNR0</accession>
<dbReference type="InterPro" id="IPR006091">
    <property type="entry name" value="Acyl-CoA_Oxase/DH_mid-dom"/>
</dbReference>
<keyword evidence="5 6" id="KW-0560">Oxidoreductase</keyword>
<dbReference type="Pfam" id="PF02770">
    <property type="entry name" value="Acyl-CoA_dh_M"/>
    <property type="match status" value="1"/>
</dbReference>
<feature type="domain" description="Acyl-CoA dehydrogenase/oxidase C-terminal" evidence="7">
    <location>
        <begin position="234"/>
        <end position="384"/>
    </location>
</feature>
<dbReference type="EMBL" id="SLWS01000003">
    <property type="protein sequence ID" value="TCO60617.1"/>
    <property type="molecule type" value="Genomic_DNA"/>
</dbReference>
<organism evidence="10 11">
    <name type="scientific">Actinocrispum wychmicini</name>
    <dbReference type="NCBI Taxonomy" id="1213861"/>
    <lineage>
        <taxon>Bacteria</taxon>
        <taxon>Bacillati</taxon>
        <taxon>Actinomycetota</taxon>
        <taxon>Actinomycetes</taxon>
        <taxon>Pseudonocardiales</taxon>
        <taxon>Pseudonocardiaceae</taxon>
        <taxon>Actinocrispum</taxon>
    </lineage>
</organism>
<protein>
    <submittedName>
        <fullName evidence="10">Alkylation response protein AidB-like acyl-CoA dehydrogenase</fullName>
    </submittedName>
</protein>
<evidence type="ECO:0000259" key="9">
    <source>
        <dbReference type="Pfam" id="PF02771"/>
    </source>
</evidence>
<dbReference type="GO" id="GO:0005737">
    <property type="term" value="C:cytoplasm"/>
    <property type="evidence" value="ECO:0007669"/>
    <property type="project" value="TreeGrafter"/>
</dbReference>
<dbReference type="PANTHER" id="PTHR48083:SF2">
    <property type="entry name" value="MEDIUM-CHAIN SPECIFIC ACYL-COA DEHYDROGENASE, MITOCHONDRIAL"/>
    <property type="match status" value="1"/>
</dbReference>
<dbReference type="InterPro" id="IPR036250">
    <property type="entry name" value="AcylCo_DH-like_C"/>
</dbReference>
<dbReference type="CDD" id="cd00567">
    <property type="entry name" value="ACAD"/>
    <property type="match status" value="1"/>
</dbReference>
<comment type="cofactor">
    <cofactor evidence="1 6">
        <name>FAD</name>
        <dbReference type="ChEBI" id="CHEBI:57692"/>
    </cofactor>
</comment>
<evidence type="ECO:0000313" key="10">
    <source>
        <dbReference type="EMBL" id="TCO60617.1"/>
    </source>
</evidence>
<sequence length="585" mass="63253">MAGVTELAALVGSLERHLGDPFDDLPLSFASARAHDERETYPHLPLAYLHAWSAQDYAVPVSAGGRAVDVQDSLALVTQVARRDAAVAMAMCTTSLSYMPIWVAGTDDQRRHYGQRVMAGAKMCWGLTESAHGSDVLANAMSARKADGGYLVSGEKWLIGNGTLADHLVLFVRTAERGGPGGFSILVVDRHTVPAHQIRPLPKQRLHGVRGVDTSGFRLTDVYVPSSALVGAEGRGLEITLKSSHSIRVMVTALAQGCADTALRLTTDFAVTRTVFGQRVIDLPVSRRALVGCFADLLIADVVGTCAARSLQVVPEQSSVFSAVAKHFVPSTLERTVTELAAVLGARYYLRDHPRYGVFQKLKRDLPITGFADGNSLVNLKNIALQLDTLLGARDTPPTDRARVVFDWDADLPEYRPWAAEPFHRGGDDVLLSLGTSLESLRERAVTAGGPEADRLVRCVRLGELFIGQLARVMAELSSLPRRSAREYGQSAELFDLAGQYTVLHAAAACLGHAVHSAGWLEGTPLAGALPTLLCLERLWHRFEPHRRFTTSSDVEAGADVLHTLHATGKSFGYRQFSLAKEVGT</sequence>
<dbReference type="InterPro" id="IPR037069">
    <property type="entry name" value="AcylCoA_DH/ox_N_sf"/>
</dbReference>
<evidence type="ECO:0000256" key="2">
    <source>
        <dbReference type="ARBA" id="ARBA00009347"/>
    </source>
</evidence>
<keyword evidence="11" id="KW-1185">Reference proteome</keyword>
<reference evidence="10 11" key="1">
    <citation type="submission" date="2019-03" db="EMBL/GenBank/DDBJ databases">
        <title>Genomic Encyclopedia of Type Strains, Phase IV (KMG-IV): sequencing the most valuable type-strain genomes for metagenomic binning, comparative biology and taxonomic classification.</title>
        <authorList>
            <person name="Goeker M."/>
        </authorList>
    </citation>
    <scope>NUCLEOTIDE SEQUENCE [LARGE SCALE GENOMIC DNA]</scope>
    <source>
        <strain evidence="10 11">DSM 45934</strain>
    </source>
</reference>
<evidence type="ECO:0000256" key="6">
    <source>
        <dbReference type="RuleBase" id="RU362125"/>
    </source>
</evidence>
<dbReference type="Gene3D" id="1.10.540.10">
    <property type="entry name" value="Acyl-CoA dehydrogenase/oxidase, N-terminal domain"/>
    <property type="match status" value="1"/>
</dbReference>
<dbReference type="Gene3D" id="1.20.140.10">
    <property type="entry name" value="Butyryl-CoA Dehydrogenase, subunit A, domain 3"/>
    <property type="match status" value="1"/>
</dbReference>
<dbReference type="InterPro" id="IPR009100">
    <property type="entry name" value="AcylCoA_DH/oxidase_NM_dom_sf"/>
</dbReference>
<dbReference type="PANTHER" id="PTHR48083">
    <property type="entry name" value="MEDIUM-CHAIN SPECIFIC ACYL-COA DEHYDROGENASE, MITOCHONDRIAL-RELATED"/>
    <property type="match status" value="1"/>
</dbReference>
<evidence type="ECO:0000259" key="7">
    <source>
        <dbReference type="Pfam" id="PF00441"/>
    </source>
</evidence>
<gene>
    <name evidence="10" type="ORF">EV192_103192</name>
</gene>
<evidence type="ECO:0000256" key="1">
    <source>
        <dbReference type="ARBA" id="ARBA00001974"/>
    </source>
</evidence>
<feature type="domain" description="Acyl-CoA dehydrogenase/oxidase N-terminal" evidence="9">
    <location>
        <begin position="32"/>
        <end position="120"/>
    </location>
</feature>
<dbReference type="InterPro" id="IPR050741">
    <property type="entry name" value="Acyl-CoA_dehydrogenase"/>
</dbReference>
<dbReference type="InterPro" id="IPR009075">
    <property type="entry name" value="AcylCo_DH/oxidase_C"/>
</dbReference>
<feature type="domain" description="Acyl-CoA oxidase/dehydrogenase middle" evidence="8">
    <location>
        <begin position="124"/>
        <end position="222"/>
    </location>
</feature>
<comment type="similarity">
    <text evidence="2 6">Belongs to the acyl-CoA dehydrogenase family.</text>
</comment>
<dbReference type="SUPFAM" id="SSF47203">
    <property type="entry name" value="Acyl-CoA dehydrogenase C-terminal domain-like"/>
    <property type="match status" value="1"/>
</dbReference>
<dbReference type="Pfam" id="PF02771">
    <property type="entry name" value="Acyl-CoA_dh_N"/>
    <property type="match status" value="1"/>
</dbReference>
<evidence type="ECO:0000256" key="5">
    <source>
        <dbReference type="ARBA" id="ARBA00023002"/>
    </source>
</evidence>
<dbReference type="GO" id="GO:0003995">
    <property type="term" value="F:acyl-CoA dehydrogenase activity"/>
    <property type="evidence" value="ECO:0007669"/>
    <property type="project" value="TreeGrafter"/>
</dbReference>